<name>A0ACC0FJ80_9ERIC</name>
<accession>A0ACC0FJ80</accession>
<proteinExistence type="predicted"/>
<keyword evidence="2" id="KW-1185">Reference proteome</keyword>
<evidence type="ECO:0000313" key="1">
    <source>
        <dbReference type="EMBL" id="KAI7988805.1"/>
    </source>
</evidence>
<gene>
    <name evidence="1" type="ORF">LOK49_LG13G00137</name>
</gene>
<dbReference type="EMBL" id="CM045771">
    <property type="protein sequence ID" value="KAI7988805.1"/>
    <property type="molecule type" value="Genomic_DNA"/>
</dbReference>
<evidence type="ECO:0000313" key="2">
    <source>
        <dbReference type="Proteomes" id="UP001060215"/>
    </source>
</evidence>
<reference evidence="1 2" key="1">
    <citation type="journal article" date="2022" name="Plant J.">
        <title>Chromosome-level genome of Camellia lanceoleosa provides a valuable resource for understanding genome evolution and self-incompatibility.</title>
        <authorList>
            <person name="Gong W."/>
            <person name="Xiao S."/>
            <person name="Wang L."/>
            <person name="Liao Z."/>
            <person name="Chang Y."/>
            <person name="Mo W."/>
            <person name="Hu G."/>
            <person name="Li W."/>
            <person name="Zhao G."/>
            <person name="Zhu H."/>
            <person name="Hu X."/>
            <person name="Ji K."/>
            <person name="Xiang X."/>
            <person name="Song Q."/>
            <person name="Yuan D."/>
            <person name="Jin S."/>
            <person name="Zhang L."/>
        </authorList>
    </citation>
    <scope>NUCLEOTIDE SEQUENCE [LARGE SCALE GENOMIC DNA]</scope>
    <source>
        <strain evidence="1">SQ_2022a</strain>
    </source>
</reference>
<comment type="caution">
    <text evidence="1">The sequence shown here is derived from an EMBL/GenBank/DDBJ whole genome shotgun (WGS) entry which is preliminary data.</text>
</comment>
<dbReference type="Proteomes" id="UP001060215">
    <property type="component" value="Chromosome 14"/>
</dbReference>
<protein>
    <submittedName>
        <fullName evidence="1">Disease resistance-like protein DSC1</fullName>
    </submittedName>
</protein>
<sequence>MLSFDNCSKLIENKQDSILTEKFISNQFQRNSSGMNCFAICFPEREIPKWFSHQSRGPSISFRLPPHWFNNRFLGVALAVVGLKNGGLANFDFEMRWKCHVSQRIITPFKDMLKRLNFGNIMVEGISRGELLPFTEDCMEELNEGGIEFEVSSKEVAVKIGVHVIYKEAEEQALTSIYNSQDSNNINMDVFHGDLDRSAGVQVGSSSSCATTSKRRRDDDLNDNHYDASAAAGASGSPGIDDQEDHLNNLNSKRLRLNSD</sequence>
<organism evidence="1 2">
    <name type="scientific">Camellia lanceoleosa</name>
    <dbReference type="NCBI Taxonomy" id="1840588"/>
    <lineage>
        <taxon>Eukaryota</taxon>
        <taxon>Viridiplantae</taxon>
        <taxon>Streptophyta</taxon>
        <taxon>Embryophyta</taxon>
        <taxon>Tracheophyta</taxon>
        <taxon>Spermatophyta</taxon>
        <taxon>Magnoliopsida</taxon>
        <taxon>eudicotyledons</taxon>
        <taxon>Gunneridae</taxon>
        <taxon>Pentapetalae</taxon>
        <taxon>asterids</taxon>
        <taxon>Ericales</taxon>
        <taxon>Theaceae</taxon>
        <taxon>Camellia</taxon>
    </lineage>
</organism>